<proteinExistence type="predicted"/>
<evidence type="ECO:0000313" key="3">
    <source>
        <dbReference type="Proteomes" id="UP000765509"/>
    </source>
</evidence>
<accession>A0A9Q3DS01</accession>
<reference evidence="2" key="1">
    <citation type="submission" date="2021-03" db="EMBL/GenBank/DDBJ databases">
        <title>Draft genome sequence of rust myrtle Austropuccinia psidii MF-1, a brazilian biotype.</title>
        <authorList>
            <person name="Quecine M.C."/>
            <person name="Pachon D.M.R."/>
            <person name="Bonatelli M.L."/>
            <person name="Correr F.H."/>
            <person name="Franceschini L.M."/>
            <person name="Leite T.F."/>
            <person name="Margarido G.R.A."/>
            <person name="Almeida C.A."/>
            <person name="Ferrarezi J.A."/>
            <person name="Labate C.A."/>
        </authorList>
    </citation>
    <scope>NUCLEOTIDE SEQUENCE</scope>
    <source>
        <strain evidence="2">MF-1</strain>
    </source>
</reference>
<dbReference type="AlphaFoldDB" id="A0A9Q3DS01"/>
<evidence type="ECO:0000256" key="1">
    <source>
        <dbReference type="SAM" id="MobiDB-lite"/>
    </source>
</evidence>
<dbReference type="Proteomes" id="UP000765509">
    <property type="component" value="Unassembled WGS sequence"/>
</dbReference>
<name>A0A9Q3DS01_9BASI</name>
<sequence length="200" mass="22732">MTTRRRSQYSIQSDGGVLRSRVDLSKGKRKRKIPSGTESTQGSAISKRQVPDMPMISEPELELSMINSNRDNLHSEGLNRHLYEPVQALLHGVQGQGFGNVATNPLRSDELLAYPEKFLKEEEIVRYSNGWNPVSSKPQIKKIKEYYSKKKAESLKPKNFPKKGRRTRKRIGGNHIPQTSGSQKSKMMPWPMSSTWPDPL</sequence>
<feature type="region of interest" description="Disordered" evidence="1">
    <location>
        <begin position="156"/>
        <end position="200"/>
    </location>
</feature>
<feature type="region of interest" description="Disordered" evidence="1">
    <location>
        <begin position="1"/>
        <end position="57"/>
    </location>
</feature>
<evidence type="ECO:0000313" key="2">
    <source>
        <dbReference type="EMBL" id="MBW0505551.1"/>
    </source>
</evidence>
<feature type="compositionally biased region" description="Polar residues" evidence="1">
    <location>
        <begin position="176"/>
        <end position="185"/>
    </location>
</feature>
<gene>
    <name evidence="2" type="ORF">O181_045266</name>
</gene>
<dbReference type="EMBL" id="AVOT02018561">
    <property type="protein sequence ID" value="MBW0505551.1"/>
    <property type="molecule type" value="Genomic_DNA"/>
</dbReference>
<feature type="compositionally biased region" description="Polar residues" evidence="1">
    <location>
        <begin position="36"/>
        <end position="46"/>
    </location>
</feature>
<protein>
    <submittedName>
        <fullName evidence="2">Uncharacterized protein</fullName>
    </submittedName>
</protein>
<comment type="caution">
    <text evidence="2">The sequence shown here is derived from an EMBL/GenBank/DDBJ whole genome shotgun (WGS) entry which is preliminary data.</text>
</comment>
<organism evidence="2 3">
    <name type="scientific">Austropuccinia psidii MF-1</name>
    <dbReference type="NCBI Taxonomy" id="1389203"/>
    <lineage>
        <taxon>Eukaryota</taxon>
        <taxon>Fungi</taxon>
        <taxon>Dikarya</taxon>
        <taxon>Basidiomycota</taxon>
        <taxon>Pucciniomycotina</taxon>
        <taxon>Pucciniomycetes</taxon>
        <taxon>Pucciniales</taxon>
        <taxon>Sphaerophragmiaceae</taxon>
        <taxon>Austropuccinia</taxon>
    </lineage>
</organism>
<feature type="compositionally biased region" description="Basic residues" evidence="1">
    <location>
        <begin position="159"/>
        <end position="172"/>
    </location>
</feature>
<keyword evidence="3" id="KW-1185">Reference proteome</keyword>